<dbReference type="EMBL" id="BNCK01000014">
    <property type="protein sequence ID" value="GHG06998.1"/>
    <property type="molecule type" value="Genomic_DNA"/>
</dbReference>
<dbReference type="RefSeq" id="WP_189774594.1">
    <property type="nucleotide sequence ID" value="NZ_BNCK01000014.1"/>
</dbReference>
<dbReference type="Proteomes" id="UP000623842">
    <property type="component" value="Unassembled WGS sequence"/>
</dbReference>
<comment type="similarity">
    <text evidence="1">Belongs to the 'phage' integrase family.</text>
</comment>
<dbReference type="InterPro" id="IPR010998">
    <property type="entry name" value="Integrase_recombinase_N"/>
</dbReference>
<proteinExistence type="inferred from homology"/>
<reference evidence="5" key="1">
    <citation type="journal article" date="2014" name="Int. J. Syst. Evol. Microbiol.">
        <title>Complete genome sequence of Corynebacterium casei LMG S-19264T (=DSM 44701T), isolated from a smear-ripened cheese.</title>
        <authorList>
            <consortium name="US DOE Joint Genome Institute (JGI-PGF)"/>
            <person name="Walter F."/>
            <person name="Albersmeier A."/>
            <person name="Kalinowski J."/>
            <person name="Ruckert C."/>
        </authorList>
    </citation>
    <scope>NUCLEOTIDE SEQUENCE</scope>
    <source>
        <strain evidence="5">KCTC 42731</strain>
    </source>
</reference>
<dbReference type="AlphaFoldDB" id="A0A919BSG1"/>
<organism evidence="5 6">
    <name type="scientific">Thalassotalea marina</name>
    <dbReference type="NCBI Taxonomy" id="1673741"/>
    <lineage>
        <taxon>Bacteria</taxon>
        <taxon>Pseudomonadati</taxon>
        <taxon>Pseudomonadota</taxon>
        <taxon>Gammaproteobacteria</taxon>
        <taxon>Alteromonadales</taxon>
        <taxon>Colwelliaceae</taxon>
        <taxon>Thalassotalea</taxon>
    </lineage>
</organism>
<evidence type="ECO:0000256" key="3">
    <source>
        <dbReference type="ARBA" id="ARBA00023125"/>
    </source>
</evidence>
<dbReference type="Gene3D" id="1.10.150.130">
    <property type="match status" value="1"/>
</dbReference>
<keyword evidence="2" id="KW-0229">DNA integration</keyword>
<evidence type="ECO:0000256" key="2">
    <source>
        <dbReference type="ARBA" id="ARBA00022908"/>
    </source>
</evidence>
<evidence type="ECO:0000256" key="1">
    <source>
        <dbReference type="ARBA" id="ARBA00008857"/>
    </source>
</evidence>
<dbReference type="GO" id="GO:0003677">
    <property type="term" value="F:DNA binding"/>
    <property type="evidence" value="ECO:0007669"/>
    <property type="project" value="UniProtKB-KW"/>
</dbReference>
<dbReference type="PANTHER" id="PTHR30349">
    <property type="entry name" value="PHAGE INTEGRASE-RELATED"/>
    <property type="match status" value="1"/>
</dbReference>
<keyword evidence="4" id="KW-0233">DNA recombination</keyword>
<reference evidence="5" key="2">
    <citation type="submission" date="2020-09" db="EMBL/GenBank/DDBJ databases">
        <authorList>
            <person name="Sun Q."/>
            <person name="Kim S."/>
        </authorList>
    </citation>
    <scope>NUCLEOTIDE SEQUENCE</scope>
    <source>
        <strain evidence="5">KCTC 42731</strain>
    </source>
</reference>
<gene>
    <name evidence="5" type="ORF">GCM10017161_40770</name>
</gene>
<dbReference type="GO" id="GO:0015074">
    <property type="term" value="P:DNA integration"/>
    <property type="evidence" value="ECO:0007669"/>
    <property type="project" value="UniProtKB-KW"/>
</dbReference>
<evidence type="ECO:0000313" key="5">
    <source>
        <dbReference type="EMBL" id="GHG06998.1"/>
    </source>
</evidence>
<protein>
    <recommendedName>
        <fullName evidence="7">Integrase</fullName>
    </recommendedName>
</protein>
<evidence type="ECO:0000313" key="6">
    <source>
        <dbReference type="Proteomes" id="UP000623842"/>
    </source>
</evidence>
<accession>A0A919BSG1</accession>
<dbReference type="InterPro" id="IPR011010">
    <property type="entry name" value="DNA_brk_join_enz"/>
</dbReference>
<dbReference type="InterPro" id="IPR013762">
    <property type="entry name" value="Integrase-like_cat_sf"/>
</dbReference>
<dbReference type="PANTHER" id="PTHR30349:SF41">
    <property type="entry name" value="INTEGRASE_RECOMBINASE PROTEIN MJ0367-RELATED"/>
    <property type="match status" value="1"/>
</dbReference>
<dbReference type="SUPFAM" id="SSF56349">
    <property type="entry name" value="DNA breaking-rejoining enzymes"/>
    <property type="match status" value="1"/>
</dbReference>
<dbReference type="GO" id="GO:0006310">
    <property type="term" value="P:DNA recombination"/>
    <property type="evidence" value="ECO:0007669"/>
    <property type="project" value="UniProtKB-KW"/>
</dbReference>
<dbReference type="Gene3D" id="1.10.443.10">
    <property type="entry name" value="Intergrase catalytic core"/>
    <property type="match status" value="1"/>
</dbReference>
<name>A0A919BSG1_9GAMM</name>
<evidence type="ECO:0000256" key="4">
    <source>
        <dbReference type="ARBA" id="ARBA00023172"/>
    </source>
</evidence>
<keyword evidence="3" id="KW-0238">DNA-binding</keyword>
<keyword evidence="6" id="KW-1185">Reference proteome</keyword>
<evidence type="ECO:0008006" key="7">
    <source>
        <dbReference type="Google" id="ProtNLM"/>
    </source>
</evidence>
<dbReference type="InterPro" id="IPR050090">
    <property type="entry name" value="Tyrosine_recombinase_XerCD"/>
</dbReference>
<comment type="caution">
    <text evidence="5">The sequence shown here is derived from an EMBL/GenBank/DDBJ whole genome shotgun (WGS) entry which is preliminary data.</text>
</comment>
<sequence>MNKLLTDVEFKQSLVPFDEPYKATKGQLRGVLTYIKTKEGYSVLSNYEDDEWIFPASKGTAGLMKSKLKISFHNFHNQQQREMVKWTIFNEIKNGNNVSSNRTTRNNLSSFFQWVNKSETILANGLTANSAREYVKYVNQQENMNTGLLLSPGVKVKKLRALEKLYKYCNHFDFVKEHPWVESSAAEQAKFVGKTLKDSIETPKTQIIPEDTLHSLCKYTKSYIDRANDLLSYKEMLEGLAYKDSYKANKVLITNGWDQGLRELNNELLLLRDSCIFWILLTTGMRIHEVLGIKRNGYRTETKNGEEFYYIKSVSEKTYEGETEWIAPKITTEVIDILSRYVEPLQSKLECDLLIAKSIGDNQEIHRLEYTSGSIALTVMKDQNNKISILSGDAITNFRLPNLCKQIKSQWNLSSHQFRRTFANYVAHSELGDLRALKEHFKHWSLSMTALYAANSDLDQELYEEILRERIFVEDEIKFDWFNLDTPITGGYIANKILDIRKSDEAVKSFPNRESMIKSYTCNIPIRATGLGWCTNDDDGCLGGKCEQCEHGIVDKRNISFWKSMMIQQLELSELKDIGESGELAVQRGMERCVNVLTTLGADTNAIKREFYEVANGS</sequence>